<dbReference type="Gene3D" id="2.60.40.1180">
    <property type="entry name" value="Golgi alpha-mannosidase II"/>
    <property type="match status" value="1"/>
</dbReference>
<dbReference type="GO" id="GO:0000272">
    <property type="term" value="P:polysaccharide catabolic process"/>
    <property type="evidence" value="ECO:0007669"/>
    <property type="project" value="InterPro"/>
</dbReference>
<dbReference type="InterPro" id="IPR017853">
    <property type="entry name" value="GH"/>
</dbReference>
<proteinExistence type="inferred from homology"/>
<evidence type="ECO:0000256" key="2">
    <source>
        <dbReference type="ARBA" id="ARBA00022801"/>
    </source>
</evidence>
<name>A0A8K0SZZ8_9HYPO</name>
<comment type="caution">
    <text evidence="7">The sequence shown here is derived from an EMBL/GenBank/DDBJ whole genome shotgun (WGS) entry which is preliminary data.</text>
</comment>
<evidence type="ECO:0000313" key="7">
    <source>
        <dbReference type="EMBL" id="KAH7325019.1"/>
    </source>
</evidence>
<dbReference type="GO" id="GO:1904462">
    <property type="term" value="P:ergosteryl 3-beta-D-glucoside catabolic process"/>
    <property type="evidence" value="ECO:0007669"/>
    <property type="project" value="TreeGrafter"/>
</dbReference>
<dbReference type="Pfam" id="PF18564">
    <property type="entry name" value="Glyco_hydro_5_C"/>
    <property type="match status" value="1"/>
</dbReference>
<keyword evidence="2 7" id="KW-0378">Hydrolase</keyword>
<evidence type="ECO:0000259" key="5">
    <source>
        <dbReference type="Pfam" id="PF00150"/>
    </source>
</evidence>
<comment type="similarity">
    <text evidence="1">Belongs to the glycosyl hydrolase 5 (cellulase A) family.</text>
</comment>
<dbReference type="EMBL" id="JAGPNK010000003">
    <property type="protein sequence ID" value="KAH7325019.1"/>
    <property type="molecule type" value="Genomic_DNA"/>
</dbReference>
<dbReference type="PANTHER" id="PTHR31308:SF5">
    <property type="entry name" value="ERGOSTERYL-BETA-GLUCOSIDASE"/>
    <property type="match status" value="1"/>
</dbReference>
<gene>
    <name evidence="7" type="ORF">B0I35DRAFT_174040</name>
</gene>
<dbReference type="FunFam" id="3.20.20.80:FF:000131">
    <property type="entry name" value="Glycoside hydrolase superfamily"/>
    <property type="match status" value="1"/>
</dbReference>
<protein>
    <submittedName>
        <fullName evidence="7">Glycosyl hydrolase</fullName>
    </submittedName>
</protein>
<feature type="domain" description="Glycoside hydrolase family 5" evidence="5">
    <location>
        <begin position="65"/>
        <end position="139"/>
    </location>
</feature>
<evidence type="ECO:0000256" key="1">
    <source>
        <dbReference type="ARBA" id="ARBA00005641"/>
    </source>
</evidence>
<feature type="compositionally biased region" description="Pro residues" evidence="4">
    <location>
        <begin position="570"/>
        <end position="579"/>
    </location>
</feature>
<feature type="region of interest" description="Disordered" evidence="4">
    <location>
        <begin position="570"/>
        <end position="593"/>
    </location>
</feature>
<dbReference type="SUPFAM" id="SSF51445">
    <property type="entry name" value="(Trans)glycosidases"/>
    <property type="match status" value="1"/>
</dbReference>
<evidence type="ECO:0000313" key="8">
    <source>
        <dbReference type="Proteomes" id="UP000813444"/>
    </source>
</evidence>
<dbReference type="InterPro" id="IPR041036">
    <property type="entry name" value="GH5_C"/>
</dbReference>
<dbReference type="Proteomes" id="UP000813444">
    <property type="component" value="Unassembled WGS sequence"/>
</dbReference>
<evidence type="ECO:0000256" key="3">
    <source>
        <dbReference type="ARBA" id="ARBA00023295"/>
    </source>
</evidence>
<reference evidence="7" key="1">
    <citation type="journal article" date="2021" name="Nat. Commun.">
        <title>Genetic determinants of endophytism in the Arabidopsis root mycobiome.</title>
        <authorList>
            <person name="Mesny F."/>
            <person name="Miyauchi S."/>
            <person name="Thiergart T."/>
            <person name="Pickel B."/>
            <person name="Atanasova L."/>
            <person name="Karlsson M."/>
            <person name="Huettel B."/>
            <person name="Barry K.W."/>
            <person name="Haridas S."/>
            <person name="Chen C."/>
            <person name="Bauer D."/>
            <person name="Andreopoulos W."/>
            <person name="Pangilinan J."/>
            <person name="LaButti K."/>
            <person name="Riley R."/>
            <person name="Lipzen A."/>
            <person name="Clum A."/>
            <person name="Drula E."/>
            <person name="Henrissat B."/>
            <person name="Kohler A."/>
            <person name="Grigoriev I.V."/>
            <person name="Martin F.M."/>
            <person name="Hacquard S."/>
        </authorList>
    </citation>
    <scope>NUCLEOTIDE SEQUENCE</scope>
    <source>
        <strain evidence="7">MPI-CAGE-CH-0235</strain>
    </source>
</reference>
<dbReference type="InterPro" id="IPR001547">
    <property type="entry name" value="Glyco_hydro_5"/>
</dbReference>
<organism evidence="7 8">
    <name type="scientific">Stachybotrys elegans</name>
    <dbReference type="NCBI Taxonomy" id="80388"/>
    <lineage>
        <taxon>Eukaryota</taxon>
        <taxon>Fungi</taxon>
        <taxon>Dikarya</taxon>
        <taxon>Ascomycota</taxon>
        <taxon>Pezizomycotina</taxon>
        <taxon>Sordariomycetes</taxon>
        <taxon>Hypocreomycetidae</taxon>
        <taxon>Hypocreales</taxon>
        <taxon>Stachybotryaceae</taxon>
        <taxon>Stachybotrys</taxon>
    </lineage>
</organism>
<dbReference type="InterPro" id="IPR013780">
    <property type="entry name" value="Glyco_hydro_b"/>
</dbReference>
<dbReference type="Pfam" id="PF00150">
    <property type="entry name" value="Cellulase"/>
    <property type="match status" value="1"/>
</dbReference>
<feature type="domain" description="Glycoside hydrolase family 5 C-terminal" evidence="6">
    <location>
        <begin position="636"/>
        <end position="724"/>
    </location>
</feature>
<dbReference type="Gene3D" id="3.20.20.80">
    <property type="entry name" value="Glycosidases"/>
    <property type="match status" value="2"/>
</dbReference>
<evidence type="ECO:0000259" key="6">
    <source>
        <dbReference type="Pfam" id="PF18564"/>
    </source>
</evidence>
<accession>A0A8K0SZZ8</accession>
<dbReference type="InterPro" id="IPR052066">
    <property type="entry name" value="Glycosphingolipid_Hydrolases"/>
</dbReference>
<evidence type="ECO:0000256" key="4">
    <source>
        <dbReference type="SAM" id="MobiDB-lite"/>
    </source>
</evidence>
<dbReference type="OrthoDB" id="9971853at2759"/>
<dbReference type="GO" id="GO:0050295">
    <property type="term" value="F:steryl-beta-glucosidase activity"/>
    <property type="evidence" value="ECO:0007669"/>
    <property type="project" value="TreeGrafter"/>
</dbReference>
<dbReference type="PANTHER" id="PTHR31308">
    <property type="match status" value="1"/>
</dbReference>
<sequence length="759" mass="85510">MASFRLTIEDGQFRDSHGRQVVLRGINVAGDAKLPSEPNQPSHVGDGFFDGDNVSFHKRPFSKEDAPTHFARIKRYGFNTIRYVFTWEAIEAAGPGKYDEEFIQHTIEILRIAKSYGFYVFMDPHQDVWSRFTGGSGAPMWTLYACGLNPHSFAATQAAIVQNTYPEPDKFPKMIWSTNYYRLAAGTIFTFFFAGKDFAPKCIIDGVNIQDYLQNHFFAACSHLAMRIHEAGDLEEEVVMGWESMNEPNKGMTGYADLTVIPKEHPLKKGTCPTMWQTMLTGMGRACEVDTWDMGGLGPYKTGSSLVDPHGEIAWLPADYDDSKYRWKRDPGWKLGECIWAQHGVWDPSTDTLLRKDYFAKSPRDGKTIDYPTFTNTYFMDFYRGYVKACRTHHKNCIMLMQFPTLELPPEIKGTEDDDPRMVFTPHYYDGITLMTKHWNSTWNVDVVGVLRGKYLHPAFAIRIGETAIRNCLRDQLVTLRQEGLDRTGKHPCMLTEFGIPYDMDDKKAYKTGDYSSQVSALDANYFAVEGSKLEAHCLWLYDATNDHERGDQWNGEDLSIFSLDDKVPPVSPLPPLEPSPSTLKLSDTNAADEGPVTPMNLQRTLTTPSISSAPSFKNPELTNAPGYRAAEAFIRPTPTVVAGDVISSGFDLRRCIYELKLSAPKAASDDAPTVVYLPEFHFPKDQCEVTVSSGKWEISSDEEEGTLLQRLRWWHPEGEQQLSISGVVRKQSTPEGNAEDAGYLEQCQKGYGVNCSVM</sequence>
<keyword evidence="8" id="KW-1185">Reference proteome</keyword>
<dbReference type="AlphaFoldDB" id="A0A8K0SZZ8"/>
<keyword evidence="3" id="KW-0326">Glycosidase</keyword>
<dbReference type="FunFam" id="3.20.20.80:FF:000174">
    <property type="entry name" value="YIR007W-like protein"/>
    <property type="match status" value="1"/>
</dbReference>